<sequence>MRRGVSRPHNAMPRSASASAAPPCLPCAVPPHPHDPSPPATPRLPCTFTDPARTRPCAPPRRIASRTSRPPHPPPRLPPVHTWGLMGTGGEGRRGRDARRRGAGAGAVRARCGRA</sequence>
<comment type="caution">
    <text evidence="2">The sequence shown here is derived from an EMBL/GenBank/DDBJ whole genome shotgun (WGS) entry which is preliminary data.</text>
</comment>
<keyword evidence="3" id="KW-1185">Reference proteome</keyword>
<evidence type="ECO:0000313" key="2">
    <source>
        <dbReference type="EMBL" id="KAG8051022.1"/>
    </source>
</evidence>
<feature type="region of interest" description="Disordered" evidence="1">
    <location>
        <begin position="1"/>
        <end position="115"/>
    </location>
</feature>
<gene>
    <name evidence="2" type="ORF">GUJ93_ZPchr0009g1538</name>
</gene>
<reference evidence="2" key="2">
    <citation type="submission" date="2021-02" db="EMBL/GenBank/DDBJ databases">
        <authorList>
            <person name="Kimball J.A."/>
            <person name="Haas M.W."/>
            <person name="Macchietto M."/>
            <person name="Kono T."/>
            <person name="Duquette J."/>
            <person name="Shao M."/>
        </authorList>
    </citation>
    <scope>NUCLEOTIDE SEQUENCE</scope>
    <source>
        <tissue evidence="2">Fresh leaf tissue</tissue>
    </source>
</reference>
<feature type="compositionally biased region" description="Low complexity" evidence="1">
    <location>
        <begin position="106"/>
        <end position="115"/>
    </location>
</feature>
<reference evidence="2" key="1">
    <citation type="journal article" date="2021" name="bioRxiv">
        <title>Whole Genome Assembly and Annotation of Northern Wild Rice, Zizania palustris L., Supports a Whole Genome Duplication in the Zizania Genus.</title>
        <authorList>
            <person name="Haas M."/>
            <person name="Kono T."/>
            <person name="Macchietto M."/>
            <person name="Millas R."/>
            <person name="McGilp L."/>
            <person name="Shao M."/>
            <person name="Duquette J."/>
            <person name="Hirsch C.N."/>
            <person name="Kimball J."/>
        </authorList>
    </citation>
    <scope>NUCLEOTIDE SEQUENCE</scope>
    <source>
        <tissue evidence="2">Fresh leaf tissue</tissue>
    </source>
</reference>
<feature type="compositionally biased region" description="Pro residues" evidence="1">
    <location>
        <begin position="23"/>
        <end position="42"/>
    </location>
</feature>
<organism evidence="2 3">
    <name type="scientific">Zizania palustris</name>
    <name type="common">Northern wild rice</name>
    <dbReference type="NCBI Taxonomy" id="103762"/>
    <lineage>
        <taxon>Eukaryota</taxon>
        <taxon>Viridiplantae</taxon>
        <taxon>Streptophyta</taxon>
        <taxon>Embryophyta</taxon>
        <taxon>Tracheophyta</taxon>
        <taxon>Spermatophyta</taxon>
        <taxon>Magnoliopsida</taxon>
        <taxon>Liliopsida</taxon>
        <taxon>Poales</taxon>
        <taxon>Poaceae</taxon>
        <taxon>BOP clade</taxon>
        <taxon>Oryzoideae</taxon>
        <taxon>Oryzeae</taxon>
        <taxon>Zizaniinae</taxon>
        <taxon>Zizania</taxon>
    </lineage>
</organism>
<protein>
    <submittedName>
        <fullName evidence="2">Uncharacterized protein</fullName>
    </submittedName>
</protein>
<dbReference type="EMBL" id="JAAALK010000289">
    <property type="protein sequence ID" value="KAG8051022.1"/>
    <property type="molecule type" value="Genomic_DNA"/>
</dbReference>
<accession>A0A8J5RNY3</accession>
<feature type="compositionally biased region" description="Low complexity" evidence="1">
    <location>
        <begin position="11"/>
        <end position="22"/>
    </location>
</feature>
<proteinExistence type="predicted"/>
<dbReference type="AlphaFoldDB" id="A0A8J5RNY3"/>
<evidence type="ECO:0000313" key="3">
    <source>
        <dbReference type="Proteomes" id="UP000729402"/>
    </source>
</evidence>
<name>A0A8J5RNY3_ZIZPA</name>
<evidence type="ECO:0000256" key="1">
    <source>
        <dbReference type="SAM" id="MobiDB-lite"/>
    </source>
</evidence>
<dbReference type="Proteomes" id="UP000729402">
    <property type="component" value="Unassembled WGS sequence"/>
</dbReference>